<gene>
    <name evidence="2" type="ORF">FY036_20735</name>
</gene>
<dbReference type="OrthoDB" id="8611435at2"/>
<dbReference type="AlphaFoldDB" id="A0A5D4GPN8"/>
<feature type="signal peptide" evidence="1">
    <location>
        <begin position="1"/>
        <end position="22"/>
    </location>
</feature>
<dbReference type="RefSeq" id="WP_148916662.1">
    <property type="nucleotide sequence ID" value="NZ_VSZS01000067.1"/>
</dbReference>
<comment type="caution">
    <text evidence="2">The sequence shown here is derived from an EMBL/GenBank/DDBJ whole genome shotgun (WGS) entry which is preliminary data.</text>
</comment>
<feature type="chain" id="PRO_5022693463" evidence="1">
    <location>
        <begin position="23"/>
        <end position="173"/>
    </location>
</feature>
<accession>A0A5D4GPN8</accession>
<keyword evidence="1" id="KW-0732">Signal</keyword>
<dbReference type="Proteomes" id="UP000323258">
    <property type="component" value="Unassembled WGS sequence"/>
</dbReference>
<evidence type="ECO:0000313" key="2">
    <source>
        <dbReference type="EMBL" id="TYR30307.1"/>
    </source>
</evidence>
<reference evidence="2 3" key="2">
    <citation type="submission" date="2019-09" db="EMBL/GenBank/DDBJ databases">
        <title>Mesorhizobium sp. MaA-C15 isolated from Microcystis aeruginosa.</title>
        <authorList>
            <person name="Jeong S.E."/>
            <person name="Jin H.M."/>
            <person name="Jeon C.O."/>
        </authorList>
    </citation>
    <scope>NUCLEOTIDE SEQUENCE [LARGE SCALE GENOMIC DNA]</scope>
    <source>
        <strain evidence="2 3">MaA-C15</strain>
    </source>
</reference>
<reference evidence="2 3" key="1">
    <citation type="submission" date="2019-08" db="EMBL/GenBank/DDBJ databases">
        <authorList>
            <person name="Seo Y.L."/>
        </authorList>
    </citation>
    <scope>NUCLEOTIDE SEQUENCE [LARGE SCALE GENOMIC DNA]</scope>
    <source>
        <strain evidence="2 3">MaA-C15</strain>
    </source>
</reference>
<name>A0A5D4GPN8_9HYPH</name>
<sequence length="173" mass="18151">MKSSTMKVAAAMLAAGVQAASADTIVTVAGQKSGTGIGNSVAVQIVDLDTLDGAPYDHNGSVMIVDAQKGIIAYARPKASIAKTVKPGTVLFKGQPWDSSRTDDAIIRGEAYVFRAGCEAAGYEVRGMYHFAYGFAQFTLEGMAPVRARGSCDITGHDMTSSNSKLTFDGTWD</sequence>
<proteinExistence type="predicted"/>
<keyword evidence="3" id="KW-1185">Reference proteome</keyword>
<evidence type="ECO:0000256" key="1">
    <source>
        <dbReference type="SAM" id="SignalP"/>
    </source>
</evidence>
<dbReference type="EMBL" id="VSZS01000067">
    <property type="protein sequence ID" value="TYR30307.1"/>
    <property type="molecule type" value="Genomic_DNA"/>
</dbReference>
<protein>
    <submittedName>
        <fullName evidence="2">Uncharacterized protein</fullName>
    </submittedName>
</protein>
<evidence type="ECO:0000313" key="3">
    <source>
        <dbReference type="Proteomes" id="UP000323258"/>
    </source>
</evidence>
<organism evidence="2 3">
    <name type="scientific">Neoaquamicrobium microcysteis</name>
    <dbReference type="NCBI Taxonomy" id="2682781"/>
    <lineage>
        <taxon>Bacteria</taxon>
        <taxon>Pseudomonadati</taxon>
        <taxon>Pseudomonadota</taxon>
        <taxon>Alphaproteobacteria</taxon>
        <taxon>Hyphomicrobiales</taxon>
        <taxon>Phyllobacteriaceae</taxon>
        <taxon>Neoaquamicrobium</taxon>
    </lineage>
</organism>